<proteinExistence type="predicted"/>
<dbReference type="AlphaFoldDB" id="A0A239P433"/>
<evidence type="ECO:0000256" key="1">
    <source>
        <dbReference type="SAM" id="MobiDB-lite"/>
    </source>
</evidence>
<reference evidence="2 3" key="1">
    <citation type="submission" date="2017-06" db="EMBL/GenBank/DDBJ databases">
        <authorList>
            <person name="Kim H.J."/>
            <person name="Triplett B.A."/>
        </authorList>
    </citation>
    <scope>NUCLEOTIDE SEQUENCE [LARGE SCALE GENOMIC DNA]</scope>
    <source>
        <strain evidence="2 3">DSM 44715</strain>
    </source>
</reference>
<keyword evidence="3" id="KW-1185">Reference proteome</keyword>
<feature type="compositionally biased region" description="Basic and acidic residues" evidence="1">
    <location>
        <begin position="152"/>
        <end position="164"/>
    </location>
</feature>
<feature type="region of interest" description="Disordered" evidence="1">
    <location>
        <begin position="86"/>
        <end position="164"/>
    </location>
</feature>
<dbReference type="EMBL" id="FZOR01000061">
    <property type="protein sequence ID" value="SNT61069.1"/>
    <property type="molecule type" value="Genomic_DNA"/>
</dbReference>
<dbReference type="Proteomes" id="UP000198318">
    <property type="component" value="Unassembled WGS sequence"/>
</dbReference>
<name>A0A239P433_9ACTN</name>
<dbReference type="RefSeq" id="WP_245869759.1">
    <property type="nucleotide sequence ID" value="NZ_FZOR01000061.1"/>
</dbReference>
<evidence type="ECO:0000313" key="2">
    <source>
        <dbReference type="EMBL" id="SNT61069.1"/>
    </source>
</evidence>
<protein>
    <submittedName>
        <fullName evidence="2">Uncharacterized protein</fullName>
    </submittedName>
</protein>
<accession>A0A239P433</accession>
<evidence type="ECO:0000313" key="3">
    <source>
        <dbReference type="Proteomes" id="UP000198318"/>
    </source>
</evidence>
<feature type="compositionally biased region" description="Polar residues" evidence="1">
    <location>
        <begin position="95"/>
        <end position="107"/>
    </location>
</feature>
<organism evidence="2 3">
    <name type="scientific">Actinomadura meyerae</name>
    <dbReference type="NCBI Taxonomy" id="240840"/>
    <lineage>
        <taxon>Bacteria</taxon>
        <taxon>Bacillati</taxon>
        <taxon>Actinomycetota</taxon>
        <taxon>Actinomycetes</taxon>
        <taxon>Streptosporangiales</taxon>
        <taxon>Thermomonosporaceae</taxon>
        <taxon>Actinomadura</taxon>
    </lineage>
</organism>
<gene>
    <name evidence="2" type="ORF">SAMN05443665_106133</name>
</gene>
<feature type="compositionally biased region" description="Basic and acidic residues" evidence="1">
    <location>
        <begin position="123"/>
        <end position="143"/>
    </location>
</feature>
<sequence length="164" mass="18361">MEARHGKYPWGYPGSRRLCLRDRVRVLPVTGRRDERDTRKGDVVEGRVTLTPPQEDLYRSSVQLVSMVRIGALARGVRAGRARVAVAQWPENPATHPNTRNGMTTPEENAPKTDDTDQVVMKPGDDPDRDPDQEPKPRPDTRTEMGAALADKMSEKGLSRDDFS</sequence>